<dbReference type="Proteomes" id="UP000308600">
    <property type="component" value="Unassembled WGS sequence"/>
</dbReference>
<evidence type="ECO:0000313" key="1">
    <source>
        <dbReference type="EMBL" id="TFK59591.1"/>
    </source>
</evidence>
<organism evidence="1 2">
    <name type="scientific">Pluteus cervinus</name>
    <dbReference type="NCBI Taxonomy" id="181527"/>
    <lineage>
        <taxon>Eukaryota</taxon>
        <taxon>Fungi</taxon>
        <taxon>Dikarya</taxon>
        <taxon>Basidiomycota</taxon>
        <taxon>Agaricomycotina</taxon>
        <taxon>Agaricomycetes</taxon>
        <taxon>Agaricomycetidae</taxon>
        <taxon>Agaricales</taxon>
        <taxon>Pluteineae</taxon>
        <taxon>Pluteaceae</taxon>
        <taxon>Pluteus</taxon>
    </lineage>
</organism>
<reference evidence="1 2" key="1">
    <citation type="journal article" date="2019" name="Nat. Ecol. Evol.">
        <title>Megaphylogeny resolves global patterns of mushroom evolution.</title>
        <authorList>
            <person name="Varga T."/>
            <person name="Krizsan K."/>
            <person name="Foldi C."/>
            <person name="Dima B."/>
            <person name="Sanchez-Garcia M."/>
            <person name="Sanchez-Ramirez S."/>
            <person name="Szollosi G.J."/>
            <person name="Szarkandi J.G."/>
            <person name="Papp V."/>
            <person name="Albert L."/>
            <person name="Andreopoulos W."/>
            <person name="Angelini C."/>
            <person name="Antonin V."/>
            <person name="Barry K.W."/>
            <person name="Bougher N.L."/>
            <person name="Buchanan P."/>
            <person name="Buyck B."/>
            <person name="Bense V."/>
            <person name="Catcheside P."/>
            <person name="Chovatia M."/>
            <person name="Cooper J."/>
            <person name="Damon W."/>
            <person name="Desjardin D."/>
            <person name="Finy P."/>
            <person name="Geml J."/>
            <person name="Haridas S."/>
            <person name="Hughes K."/>
            <person name="Justo A."/>
            <person name="Karasinski D."/>
            <person name="Kautmanova I."/>
            <person name="Kiss B."/>
            <person name="Kocsube S."/>
            <person name="Kotiranta H."/>
            <person name="LaButti K.M."/>
            <person name="Lechner B.E."/>
            <person name="Liimatainen K."/>
            <person name="Lipzen A."/>
            <person name="Lukacs Z."/>
            <person name="Mihaltcheva S."/>
            <person name="Morgado L.N."/>
            <person name="Niskanen T."/>
            <person name="Noordeloos M.E."/>
            <person name="Ohm R.A."/>
            <person name="Ortiz-Santana B."/>
            <person name="Ovrebo C."/>
            <person name="Racz N."/>
            <person name="Riley R."/>
            <person name="Savchenko A."/>
            <person name="Shiryaev A."/>
            <person name="Soop K."/>
            <person name="Spirin V."/>
            <person name="Szebenyi C."/>
            <person name="Tomsovsky M."/>
            <person name="Tulloss R.E."/>
            <person name="Uehling J."/>
            <person name="Grigoriev I.V."/>
            <person name="Vagvolgyi C."/>
            <person name="Papp T."/>
            <person name="Martin F.M."/>
            <person name="Miettinen O."/>
            <person name="Hibbett D.S."/>
            <person name="Nagy L.G."/>
        </authorList>
    </citation>
    <scope>NUCLEOTIDE SEQUENCE [LARGE SCALE GENOMIC DNA]</scope>
    <source>
        <strain evidence="1 2">NL-1719</strain>
    </source>
</reference>
<proteinExistence type="predicted"/>
<name>A0ACD3A222_9AGAR</name>
<gene>
    <name evidence="1" type="ORF">BDN72DRAFT_905705</name>
</gene>
<dbReference type="EMBL" id="ML208937">
    <property type="protein sequence ID" value="TFK59591.1"/>
    <property type="molecule type" value="Genomic_DNA"/>
</dbReference>
<accession>A0ACD3A222</accession>
<protein>
    <submittedName>
        <fullName evidence="1">Uncharacterized protein</fullName>
    </submittedName>
</protein>
<evidence type="ECO:0000313" key="2">
    <source>
        <dbReference type="Proteomes" id="UP000308600"/>
    </source>
</evidence>
<sequence length="843" mass="95547">MPQPPNPEAGDFEPFDRRAQFEFGEFIYVQDEMSAGKVDRLMNHLYSLYPNDDPPFADHKELHALIDGIKHGDVPWDSFTVKYNGPRPAGDSPTWMDQGYEVWFRDPLQVLENQIANPEFKGKMDYAPKVVTKEGKRRYKNMMSGKWAWKKADEISTDPDCHGAMLAPVILGSDKTTVSVATGQNDFYPLYASLGNLHNSVRRAHKNSVVLIGFLAMPKTSKEYADKADFRKFRRQLFHTSLEYILSSLRPHMSKPRLTYCGDGYYRKVIYRLGPYIADYPEQALLACIVQGWCPKCTAPPDDLDRPGEKRRSHIRTEALQECCSLTELWDDFGIVGDLVPFTTSFPGADIHELLSPDLLHQIIKGTFKDHLVDWVEQYINATNPPRVAKEIQADIDRRIAAVPPFPGLRNFHEGRGFKQWTGNDSKGLMKVYLPAIAGHLPDKMVQAISDLIEFCYLVRRDIIDDDTLVAISATLDRFHVHREAFRDVRPDGFSLPRQHSLMHYHRSIQLFGAPNGLCSSITENKHIKAVKRPYRRSGKFKPLGYMLVTNQRIDKIATARTYYTSKGLMNGPGIPLHLLAGIPVPPPPPPPPPLPDDDERIEMGAVEEPISQSEVKLAKTHVRSIPNTLYGLAQHVEEPKLLELTQRYLYDILYPDAAVSGSQAAFDQLPIIMGLARMYTSARAVFYAPSDLSGIGGMHHERIRATASWYRGPPRYDCVFIGDTDSEEPGFWGFHVARVRLFFSFKHGDTTYPCALIHWFSPIGYDADWVTGMWRIKPDYHQDGTPVLGVVSVDAIYRGAHLIGCAGDEFLPKDFDKSESLDSFKSFYVNKYADHHAHEIAF</sequence>
<keyword evidence="2" id="KW-1185">Reference proteome</keyword>